<sequence length="70" mass="8034">MLKIDKVTTIQARGEFTKICVELDLDKPLKPKVIARGYLLNLQCEGLHVICFNCGRYGHIIQKCPRVDFE</sequence>
<dbReference type="PANTHER" id="PTHR31286:SF99">
    <property type="entry name" value="DUF4283 DOMAIN-CONTAINING PROTEIN"/>
    <property type="match status" value="1"/>
</dbReference>
<evidence type="ECO:0000313" key="3">
    <source>
        <dbReference type="EMBL" id="KRH11993.1"/>
    </source>
</evidence>
<dbReference type="InterPro" id="IPR001878">
    <property type="entry name" value="Znf_CCHC"/>
</dbReference>
<dbReference type="EnsemblPlants" id="KRH11993">
    <property type="protein sequence ID" value="KRH11993"/>
    <property type="gene ID" value="GLYMA_15G144300"/>
</dbReference>
<dbReference type="PANTHER" id="PTHR31286">
    <property type="entry name" value="GLYCINE-RICH CELL WALL STRUCTURAL PROTEIN 1.8-LIKE"/>
    <property type="match status" value="1"/>
</dbReference>
<dbReference type="SUPFAM" id="SSF57756">
    <property type="entry name" value="Retrovirus zinc finger-like domains"/>
    <property type="match status" value="1"/>
</dbReference>
<reference evidence="3" key="3">
    <citation type="submission" date="2018-07" db="EMBL/GenBank/DDBJ databases">
        <title>WGS assembly of Glycine max.</title>
        <authorList>
            <person name="Schmutz J."/>
            <person name="Cannon S."/>
            <person name="Schlueter J."/>
            <person name="Ma J."/>
            <person name="Mitros T."/>
            <person name="Nelson W."/>
            <person name="Hyten D."/>
            <person name="Song Q."/>
            <person name="Thelen J."/>
            <person name="Cheng J."/>
            <person name="Xu D."/>
            <person name="Hellsten U."/>
            <person name="May G."/>
            <person name="Yu Y."/>
            <person name="Sakurai T."/>
            <person name="Umezawa T."/>
            <person name="Bhattacharyya M."/>
            <person name="Sandhu D."/>
            <person name="Valliyodan B."/>
            <person name="Lindquist E."/>
            <person name="Peto M."/>
            <person name="Grant D."/>
            <person name="Shu S."/>
            <person name="Goodstein D."/>
            <person name="Barry K."/>
            <person name="Futrell-Griggs M."/>
            <person name="Abernathy B."/>
            <person name="Du J."/>
            <person name="Tian Z."/>
            <person name="Zhu L."/>
            <person name="Gill N."/>
            <person name="Joshi T."/>
            <person name="Libault M."/>
            <person name="Sethuraman A."/>
            <person name="Zhang X."/>
            <person name="Shinozaki K."/>
            <person name="Nguyen H."/>
            <person name="Wing R."/>
            <person name="Cregan P."/>
            <person name="Specht J."/>
            <person name="Grimwood J."/>
            <person name="Rokhsar D."/>
            <person name="Stacey G."/>
            <person name="Shoemaker R."/>
            <person name="Jackson S."/>
        </authorList>
    </citation>
    <scope>NUCLEOTIDE SEQUENCE</scope>
    <source>
        <tissue evidence="3">Callus</tissue>
    </source>
</reference>
<dbReference type="InParanoid" id="A0A0R0G9G9"/>
<feature type="domain" description="CCHC-type" evidence="2">
    <location>
        <begin position="51"/>
        <end position="66"/>
    </location>
</feature>
<dbReference type="OMA" id="FIRIYVE"/>
<evidence type="ECO:0000313" key="4">
    <source>
        <dbReference type="EnsemblPlants" id="KRH11993"/>
    </source>
</evidence>
<protein>
    <recommendedName>
        <fullName evidence="2">CCHC-type domain-containing protein</fullName>
    </recommendedName>
</protein>
<keyword evidence="5" id="KW-1185">Reference proteome</keyword>
<dbReference type="GO" id="GO:0008270">
    <property type="term" value="F:zinc ion binding"/>
    <property type="evidence" value="ECO:0007669"/>
    <property type="project" value="UniProtKB-KW"/>
</dbReference>
<keyword evidence="1" id="KW-0479">Metal-binding</keyword>
<name>A0A0R0G9G9_SOYBN</name>
<dbReference type="PROSITE" id="PS50158">
    <property type="entry name" value="ZF_CCHC"/>
    <property type="match status" value="1"/>
</dbReference>
<dbReference type="Pfam" id="PF00098">
    <property type="entry name" value="zf-CCHC"/>
    <property type="match status" value="1"/>
</dbReference>
<evidence type="ECO:0000259" key="2">
    <source>
        <dbReference type="PROSITE" id="PS50158"/>
    </source>
</evidence>
<dbReference type="InterPro" id="IPR036875">
    <property type="entry name" value="Znf_CCHC_sf"/>
</dbReference>
<dbReference type="AlphaFoldDB" id="A0A0R0G9G9"/>
<dbReference type="GO" id="GO:0003676">
    <property type="term" value="F:nucleic acid binding"/>
    <property type="evidence" value="ECO:0007669"/>
    <property type="project" value="InterPro"/>
</dbReference>
<evidence type="ECO:0000256" key="1">
    <source>
        <dbReference type="PROSITE-ProRule" id="PRU00047"/>
    </source>
</evidence>
<accession>A0A0R0G9G9</accession>
<keyword evidence="1" id="KW-0862">Zinc</keyword>
<reference evidence="4" key="2">
    <citation type="submission" date="2018-02" db="UniProtKB">
        <authorList>
            <consortium name="EnsemblPlants"/>
        </authorList>
    </citation>
    <scope>IDENTIFICATION</scope>
    <source>
        <strain evidence="4">Williams 82</strain>
    </source>
</reference>
<reference evidence="3 4" key="1">
    <citation type="journal article" date="2010" name="Nature">
        <title>Genome sequence of the palaeopolyploid soybean.</title>
        <authorList>
            <person name="Schmutz J."/>
            <person name="Cannon S.B."/>
            <person name="Schlueter J."/>
            <person name="Ma J."/>
            <person name="Mitros T."/>
            <person name="Nelson W."/>
            <person name="Hyten D.L."/>
            <person name="Song Q."/>
            <person name="Thelen J.J."/>
            <person name="Cheng J."/>
            <person name="Xu D."/>
            <person name="Hellsten U."/>
            <person name="May G.D."/>
            <person name="Yu Y."/>
            <person name="Sakurai T."/>
            <person name="Umezawa T."/>
            <person name="Bhattacharyya M.K."/>
            <person name="Sandhu D."/>
            <person name="Valliyodan B."/>
            <person name="Lindquist E."/>
            <person name="Peto M."/>
            <person name="Grant D."/>
            <person name="Shu S."/>
            <person name="Goodstein D."/>
            <person name="Barry K."/>
            <person name="Futrell-Griggs M."/>
            <person name="Abernathy B."/>
            <person name="Du J."/>
            <person name="Tian Z."/>
            <person name="Zhu L."/>
            <person name="Gill N."/>
            <person name="Joshi T."/>
            <person name="Libault M."/>
            <person name="Sethuraman A."/>
            <person name="Zhang X.-C."/>
            <person name="Shinozaki K."/>
            <person name="Nguyen H.T."/>
            <person name="Wing R.A."/>
            <person name="Cregan P."/>
            <person name="Specht J."/>
            <person name="Grimwood J."/>
            <person name="Rokhsar D."/>
            <person name="Stacey G."/>
            <person name="Shoemaker R.C."/>
            <person name="Jackson S.A."/>
        </authorList>
    </citation>
    <scope>NUCLEOTIDE SEQUENCE</scope>
    <source>
        <strain evidence="4">cv. Williams 82</strain>
        <tissue evidence="3">Callus</tissue>
    </source>
</reference>
<dbReference type="Gene3D" id="4.10.60.10">
    <property type="entry name" value="Zinc finger, CCHC-type"/>
    <property type="match status" value="1"/>
</dbReference>
<dbReference type="Proteomes" id="UP000008827">
    <property type="component" value="Chromosome 15"/>
</dbReference>
<dbReference type="PaxDb" id="3847-GLYMA15G15431.1"/>
<dbReference type="InterPro" id="IPR040256">
    <property type="entry name" value="At4g02000-like"/>
</dbReference>
<dbReference type="EMBL" id="CM000848">
    <property type="protein sequence ID" value="KRH11993.1"/>
    <property type="molecule type" value="Genomic_DNA"/>
</dbReference>
<organism evidence="3">
    <name type="scientific">Glycine max</name>
    <name type="common">Soybean</name>
    <name type="synonym">Glycine hispida</name>
    <dbReference type="NCBI Taxonomy" id="3847"/>
    <lineage>
        <taxon>Eukaryota</taxon>
        <taxon>Viridiplantae</taxon>
        <taxon>Streptophyta</taxon>
        <taxon>Embryophyta</taxon>
        <taxon>Tracheophyta</taxon>
        <taxon>Spermatophyta</taxon>
        <taxon>Magnoliopsida</taxon>
        <taxon>eudicotyledons</taxon>
        <taxon>Gunneridae</taxon>
        <taxon>Pentapetalae</taxon>
        <taxon>rosids</taxon>
        <taxon>fabids</taxon>
        <taxon>Fabales</taxon>
        <taxon>Fabaceae</taxon>
        <taxon>Papilionoideae</taxon>
        <taxon>50 kb inversion clade</taxon>
        <taxon>NPAAA clade</taxon>
        <taxon>indigoferoid/millettioid clade</taxon>
        <taxon>Phaseoleae</taxon>
        <taxon>Glycine</taxon>
        <taxon>Glycine subgen. Soja</taxon>
    </lineage>
</organism>
<keyword evidence="1" id="KW-0863">Zinc-finger</keyword>
<dbReference type="Gramene" id="KRH11993">
    <property type="protein sequence ID" value="KRH11993"/>
    <property type="gene ID" value="GLYMA_15G144300"/>
</dbReference>
<proteinExistence type="predicted"/>
<gene>
    <name evidence="3" type="ORF">GLYMA_15G144300</name>
</gene>
<evidence type="ECO:0000313" key="5">
    <source>
        <dbReference type="Proteomes" id="UP000008827"/>
    </source>
</evidence>